<name>A0A7G6YGM0_9MICO</name>
<dbReference type="AlphaFoldDB" id="A0A7G6YGM0"/>
<keyword evidence="2" id="KW-1133">Transmembrane helix</keyword>
<evidence type="ECO:0000256" key="2">
    <source>
        <dbReference type="SAM" id="Phobius"/>
    </source>
</evidence>
<feature type="transmembrane region" description="Helical" evidence="2">
    <location>
        <begin position="97"/>
        <end position="119"/>
    </location>
</feature>
<evidence type="ECO:0000313" key="3">
    <source>
        <dbReference type="EMBL" id="QNE37635.1"/>
    </source>
</evidence>
<protein>
    <recommendedName>
        <fullName evidence="5">DUF1049 domain-containing protein</fullName>
    </recommendedName>
</protein>
<keyword evidence="2" id="KW-0812">Transmembrane</keyword>
<evidence type="ECO:0000313" key="4">
    <source>
        <dbReference type="Proteomes" id="UP000515511"/>
    </source>
</evidence>
<dbReference type="KEGG" id="lse:F1C12_09430"/>
<evidence type="ECO:0000256" key="1">
    <source>
        <dbReference type="SAM" id="MobiDB-lite"/>
    </source>
</evidence>
<feature type="transmembrane region" description="Helical" evidence="2">
    <location>
        <begin position="55"/>
        <end position="77"/>
    </location>
</feature>
<accession>A0A7G6YGM0</accession>
<organism evidence="3 4">
    <name type="scientific">Leifsonia shinshuensis</name>
    <dbReference type="NCBI Taxonomy" id="150026"/>
    <lineage>
        <taxon>Bacteria</taxon>
        <taxon>Bacillati</taxon>
        <taxon>Actinomycetota</taxon>
        <taxon>Actinomycetes</taxon>
        <taxon>Micrococcales</taxon>
        <taxon>Microbacteriaceae</taxon>
        <taxon>Leifsonia</taxon>
    </lineage>
</organism>
<feature type="compositionally biased region" description="Low complexity" evidence="1">
    <location>
        <begin position="1"/>
        <end position="27"/>
    </location>
</feature>
<sequence>MIPAAEEPTTSTASTPSTAAPTTAAAPPAAPAEPWLAEPAYTIPARPVPSGRPSVRWGGIVWGTLMILLALAMLVIVSSPARVAGVTVWLATLTPGAALAVWIAALGLVIVVSALLGAISAAQRNRRRRAT</sequence>
<feature type="region of interest" description="Disordered" evidence="1">
    <location>
        <begin position="1"/>
        <end position="30"/>
    </location>
</feature>
<keyword evidence="2" id="KW-0472">Membrane</keyword>
<gene>
    <name evidence="3" type="ORF">F1C12_09430</name>
</gene>
<dbReference type="Proteomes" id="UP000515511">
    <property type="component" value="Chromosome"/>
</dbReference>
<proteinExistence type="predicted"/>
<reference evidence="4" key="1">
    <citation type="submission" date="2019-09" db="EMBL/GenBank/DDBJ databases">
        <title>Antimicrobial potential of Antarctic Bacteria.</title>
        <authorList>
            <person name="Benaud N."/>
            <person name="Edwards R.J."/>
            <person name="Ferrari B.C."/>
        </authorList>
    </citation>
    <scope>NUCLEOTIDE SEQUENCE [LARGE SCALE GENOMIC DNA]</scope>
    <source>
        <strain evidence="4">INR9</strain>
    </source>
</reference>
<dbReference type="EMBL" id="CP043641">
    <property type="protein sequence ID" value="QNE37635.1"/>
    <property type="molecule type" value="Genomic_DNA"/>
</dbReference>
<evidence type="ECO:0008006" key="5">
    <source>
        <dbReference type="Google" id="ProtNLM"/>
    </source>
</evidence>